<feature type="chain" id="PRO_5045766659" description="MORN repeat variant" evidence="1">
    <location>
        <begin position="22"/>
        <end position="424"/>
    </location>
</feature>
<feature type="signal peptide" evidence="1">
    <location>
        <begin position="1"/>
        <end position="21"/>
    </location>
</feature>
<evidence type="ECO:0000313" key="3">
    <source>
        <dbReference type="Proteomes" id="UP001485226"/>
    </source>
</evidence>
<evidence type="ECO:0008006" key="4">
    <source>
        <dbReference type="Google" id="ProtNLM"/>
    </source>
</evidence>
<proteinExistence type="predicted"/>
<reference evidence="2 3" key="1">
    <citation type="submission" date="2024-04" db="EMBL/GenBank/DDBJ databases">
        <title>Flavobacterium sp. DGU38 16S ribosomal RNA gene Genome sequencing and assembly.</title>
        <authorList>
            <person name="Park S."/>
        </authorList>
    </citation>
    <scope>NUCLEOTIDE SEQUENCE [LARGE SCALE GENOMIC DNA]</scope>
    <source>
        <strain evidence="2 3">DGU38</strain>
    </source>
</reference>
<comment type="caution">
    <text evidence="2">The sequence shown here is derived from an EMBL/GenBank/DDBJ whole genome shotgun (WGS) entry which is preliminary data.</text>
</comment>
<evidence type="ECO:0000313" key="2">
    <source>
        <dbReference type="EMBL" id="MEL1252971.1"/>
    </source>
</evidence>
<protein>
    <recommendedName>
        <fullName evidence="4">MORN repeat variant</fullName>
    </recommendedName>
</protein>
<organism evidence="2 3">
    <name type="scientific">Flavobacterium calami</name>
    <dbReference type="NCBI Taxonomy" id="3139144"/>
    <lineage>
        <taxon>Bacteria</taxon>
        <taxon>Pseudomonadati</taxon>
        <taxon>Bacteroidota</taxon>
        <taxon>Flavobacteriia</taxon>
        <taxon>Flavobacteriales</taxon>
        <taxon>Flavobacteriaceae</taxon>
        <taxon>Flavobacterium</taxon>
    </lineage>
</organism>
<evidence type="ECO:0000256" key="1">
    <source>
        <dbReference type="SAM" id="SignalP"/>
    </source>
</evidence>
<accession>A0ABU9ILA0</accession>
<dbReference type="Proteomes" id="UP001485226">
    <property type="component" value="Unassembled WGS sequence"/>
</dbReference>
<name>A0ABU9ILA0_9FLAO</name>
<dbReference type="EMBL" id="JBBYHS010000003">
    <property type="protein sequence ID" value="MEL1252971.1"/>
    <property type="molecule type" value="Genomic_DNA"/>
</dbReference>
<sequence length="424" mass="48124">MIKIKAVALFLLFSVTINAQKADTKTKSFTIPVPKSDFFNSIKKYSIIVQGSDRWSYTSERVKDATYEKDITLDKYKNDTRIDNVNPDIKVLVGYSPTKSRSVNAMGQTIIEGDFSFLFLTKNNEIIHQTSINKACTLEKSANKTNESDLANTLCGQVYELMDNLLITANESKTTFNYGNFEKCEEFPELGVFNTKTDEMLTKLESLSFEDAYLDEMQTFYKSYIGKQFGKMKDKDLNKVIYLNLSLIEIFKVNFAKANEYLAEAKQGAGLLSLWPDNAKKTIAKFEFVNQPGGFTNKIDHLNSESVYYIATTGTAYYKKKIFVGDFYVPRFKPSSNSSGGMMSLDSYSPNFIIYENGKKAYDYPNGDQFTVKTKEGKELSFKKYKGEIIMVEKNADGTFKPYESLSSEIYTSPDGEKLELKKA</sequence>
<keyword evidence="3" id="KW-1185">Reference proteome</keyword>
<keyword evidence="1" id="KW-0732">Signal</keyword>
<gene>
    <name evidence="2" type="ORF">AAEO57_04225</name>
</gene>
<dbReference type="RefSeq" id="WP_341689804.1">
    <property type="nucleotide sequence ID" value="NZ_JBBYHS010000003.1"/>
</dbReference>